<dbReference type="EMBL" id="JALBCA010000011">
    <property type="protein sequence ID" value="KAI2391572.1"/>
    <property type="molecule type" value="Genomic_DNA"/>
</dbReference>
<proteinExistence type="predicted"/>
<organism evidence="1">
    <name type="scientific">Ophidiomyces ophidiicola</name>
    <dbReference type="NCBI Taxonomy" id="1387563"/>
    <lineage>
        <taxon>Eukaryota</taxon>
        <taxon>Fungi</taxon>
        <taxon>Dikarya</taxon>
        <taxon>Ascomycota</taxon>
        <taxon>Pezizomycotina</taxon>
        <taxon>Eurotiomycetes</taxon>
        <taxon>Eurotiomycetidae</taxon>
        <taxon>Onygenales</taxon>
        <taxon>Onygenaceae</taxon>
        <taxon>Ophidiomyces</taxon>
    </lineage>
</organism>
<sequence>MVGKVPGQRAKNGPRMNPSSNKRQSEEPTSRRTREMTTPPTEVDVDWGQSMVNFDQSVESNLHFNQGCNPIFDSMEISTDLPSLESSIDPSPDVGQWMGERDSSLPITNDVSPNNFDILLNTNEKRLSLLLEQVPFSQSMGLHFRPDSCTAGRNKCIQSCSDIIQYLERKMIVKLCALDDVIRICQTSISRLSSIMDTDEYTQSASCVPLSCIAVSHVISLLETCVIPEEASQPDRLPSPRNIQLNCTLPRITFGSLQVHQDDQLKFGCQVLQREVKKCGQLLTKLQAQQEKPMTQGSKCLLQMQEQFCSDFERRLEELEKILQQS</sequence>
<comment type="caution">
    <text evidence="1">The sequence shown here is derived from an EMBL/GenBank/DDBJ whole genome shotgun (WGS) entry which is preliminary data.</text>
</comment>
<name>A0ACB8V644_9EURO</name>
<gene>
    <name evidence="1" type="ORF">LOY88_001096</name>
</gene>
<reference evidence="1" key="1">
    <citation type="journal article" date="2022" name="bioRxiv">
        <title>Population genetic analysis of Ophidiomyces ophidiicola, the causative agent of snake fungal disease, indicates recent introductions to the USA.</title>
        <authorList>
            <person name="Ladner J.T."/>
            <person name="Palmer J.M."/>
            <person name="Ettinger C.L."/>
            <person name="Stajich J.E."/>
            <person name="Farrell T.M."/>
            <person name="Glorioso B.M."/>
            <person name="Lawson B."/>
            <person name="Price S.J."/>
            <person name="Stengle A.G."/>
            <person name="Grear D.A."/>
            <person name="Lorch J.M."/>
        </authorList>
    </citation>
    <scope>NUCLEOTIDE SEQUENCE</scope>
    <source>
        <strain evidence="1">NWHC 24266-5</strain>
    </source>
</reference>
<evidence type="ECO:0000313" key="1">
    <source>
        <dbReference type="EMBL" id="KAI2391572.1"/>
    </source>
</evidence>
<accession>A0ACB8V644</accession>
<protein>
    <submittedName>
        <fullName evidence="1">Uncharacterized protein</fullName>
    </submittedName>
</protein>